<dbReference type="EMBL" id="JAVREN010000022">
    <property type="protein sequence ID" value="MDT0308460.1"/>
    <property type="molecule type" value="Genomic_DNA"/>
</dbReference>
<organism evidence="2 3">
    <name type="scientific">Streptomyces boetiae</name>
    <dbReference type="NCBI Taxonomy" id="3075541"/>
    <lineage>
        <taxon>Bacteria</taxon>
        <taxon>Bacillati</taxon>
        <taxon>Actinomycetota</taxon>
        <taxon>Actinomycetes</taxon>
        <taxon>Kitasatosporales</taxon>
        <taxon>Streptomycetaceae</taxon>
        <taxon>Streptomyces</taxon>
    </lineage>
</organism>
<sequence>MDLGIDAIDTSFNYHGFASHRALAAVAGDLLPRLTISTKVGFFPGSRGAEHSLEPARLRAALERTGRDLGRAPDLVFLHNPERSLARLPVAEARDRLARACGVLAEAASGGWCGGWGIASWHPAALLGPAGNVPRPGVLMVPCGLLVPVRTLDAADALAERWELPVAAVRGMSPFGGNATASVWRSADPRLFLPDRATGLSAVQAAFRVAWHLPRVGSVAVGSDDPAHLRELVDALGAEVVQETVRRYRALLRERARPGQRGA</sequence>
<gene>
    <name evidence="2" type="ORF">RM780_16035</name>
</gene>
<name>A0ABU2LAE4_9ACTN</name>
<dbReference type="SUPFAM" id="SSF51430">
    <property type="entry name" value="NAD(P)-linked oxidoreductase"/>
    <property type="match status" value="1"/>
</dbReference>
<protein>
    <submittedName>
        <fullName evidence="2">Aldo/keto reductase</fullName>
    </submittedName>
</protein>
<reference evidence="3" key="1">
    <citation type="submission" date="2023-07" db="EMBL/GenBank/DDBJ databases">
        <title>30 novel species of actinomycetes from the DSMZ collection.</title>
        <authorList>
            <person name="Nouioui I."/>
        </authorList>
    </citation>
    <scope>NUCLEOTIDE SEQUENCE [LARGE SCALE GENOMIC DNA]</scope>
    <source>
        <strain evidence="3">DSM 44917</strain>
    </source>
</reference>
<feature type="domain" description="NADP-dependent oxidoreductase" evidence="1">
    <location>
        <begin position="2"/>
        <end position="122"/>
    </location>
</feature>
<dbReference type="InterPro" id="IPR023210">
    <property type="entry name" value="NADP_OxRdtase_dom"/>
</dbReference>
<proteinExistence type="predicted"/>
<evidence type="ECO:0000259" key="1">
    <source>
        <dbReference type="Pfam" id="PF00248"/>
    </source>
</evidence>
<dbReference type="RefSeq" id="WP_311631409.1">
    <property type="nucleotide sequence ID" value="NZ_JAVREN010000022.1"/>
</dbReference>
<comment type="caution">
    <text evidence="2">The sequence shown here is derived from an EMBL/GenBank/DDBJ whole genome shotgun (WGS) entry which is preliminary data.</text>
</comment>
<dbReference type="InterPro" id="IPR036812">
    <property type="entry name" value="NAD(P)_OxRdtase_dom_sf"/>
</dbReference>
<evidence type="ECO:0000313" key="2">
    <source>
        <dbReference type="EMBL" id="MDT0308460.1"/>
    </source>
</evidence>
<dbReference type="Proteomes" id="UP001183388">
    <property type="component" value="Unassembled WGS sequence"/>
</dbReference>
<evidence type="ECO:0000313" key="3">
    <source>
        <dbReference type="Proteomes" id="UP001183388"/>
    </source>
</evidence>
<accession>A0ABU2LAE4</accession>
<keyword evidence="3" id="KW-1185">Reference proteome</keyword>
<dbReference type="Pfam" id="PF00248">
    <property type="entry name" value="Aldo_ket_red"/>
    <property type="match status" value="1"/>
</dbReference>
<dbReference type="Gene3D" id="3.20.20.100">
    <property type="entry name" value="NADP-dependent oxidoreductase domain"/>
    <property type="match status" value="1"/>
</dbReference>